<gene>
    <name evidence="5" type="ORF">V5E97_20285</name>
</gene>
<name>A0AAU7C6D5_9BACT</name>
<feature type="domain" description="HTH araC/xylS-type" evidence="4">
    <location>
        <begin position="207"/>
        <end position="305"/>
    </location>
</feature>
<dbReference type="PANTHER" id="PTHR30146">
    <property type="entry name" value="LACI-RELATED TRANSCRIPTIONAL REPRESSOR"/>
    <property type="match status" value="1"/>
</dbReference>
<dbReference type="AlphaFoldDB" id="A0AAU7C6D5"/>
<dbReference type="PANTHER" id="PTHR30146:SF24">
    <property type="entry name" value="XYLOSE OPERON REGULATORY PROTEIN"/>
    <property type="match status" value="1"/>
</dbReference>
<dbReference type="InterPro" id="IPR018060">
    <property type="entry name" value="HTH_AraC"/>
</dbReference>
<evidence type="ECO:0000256" key="1">
    <source>
        <dbReference type="ARBA" id="ARBA00023015"/>
    </source>
</evidence>
<dbReference type="InterPro" id="IPR009057">
    <property type="entry name" value="Homeodomain-like_sf"/>
</dbReference>
<protein>
    <submittedName>
        <fullName evidence="5">XylR family transcriptional regulator</fullName>
    </submittedName>
</protein>
<dbReference type="Gene3D" id="3.40.50.2300">
    <property type="match status" value="1"/>
</dbReference>
<dbReference type="SUPFAM" id="SSF46689">
    <property type="entry name" value="Homeodomain-like"/>
    <property type="match status" value="1"/>
</dbReference>
<dbReference type="PROSITE" id="PS01124">
    <property type="entry name" value="HTH_ARAC_FAMILY_2"/>
    <property type="match status" value="1"/>
</dbReference>
<evidence type="ECO:0000256" key="2">
    <source>
        <dbReference type="ARBA" id="ARBA00023125"/>
    </source>
</evidence>
<keyword evidence="1" id="KW-0805">Transcription regulation</keyword>
<evidence type="ECO:0000256" key="3">
    <source>
        <dbReference type="ARBA" id="ARBA00023163"/>
    </source>
</evidence>
<keyword evidence="3" id="KW-0804">Transcription</keyword>
<keyword evidence="2" id="KW-0238">DNA-binding</keyword>
<dbReference type="Gene3D" id="1.10.10.60">
    <property type="entry name" value="Homeodomain-like"/>
    <property type="match status" value="1"/>
</dbReference>
<reference evidence="5" key="1">
    <citation type="submission" date="2024-05" db="EMBL/GenBank/DDBJ databases">
        <title>Planctomycetes of the genus Singulisphaera possess chitinolytic capabilities.</title>
        <authorList>
            <person name="Ivanova A."/>
        </authorList>
    </citation>
    <scope>NUCLEOTIDE SEQUENCE</scope>
    <source>
        <strain evidence="5">Ch08T</strain>
    </source>
</reference>
<dbReference type="Pfam" id="PF12833">
    <property type="entry name" value="HTH_18"/>
    <property type="match status" value="1"/>
</dbReference>
<evidence type="ECO:0000259" key="4">
    <source>
        <dbReference type="PROSITE" id="PS01124"/>
    </source>
</evidence>
<dbReference type="SMART" id="SM00342">
    <property type="entry name" value="HTH_ARAC"/>
    <property type="match status" value="1"/>
</dbReference>
<dbReference type="InterPro" id="IPR028082">
    <property type="entry name" value="Peripla_BP_I"/>
</dbReference>
<dbReference type="RefSeq" id="WP_406693365.1">
    <property type="nucleotide sequence ID" value="NZ_CP155447.1"/>
</dbReference>
<organism evidence="5">
    <name type="scientific">Singulisphaera sp. Ch08</name>
    <dbReference type="NCBI Taxonomy" id="3120278"/>
    <lineage>
        <taxon>Bacteria</taxon>
        <taxon>Pseudomonadati</taxon>
        <taxon>Planctomycetota</taxon>
        <taxon>Planctomycetia</taxon>
        <taxon>Isosphaerales</taxon>
        <taxon>Isosphaeraceae</taxon>
        <taxon>Singulisphaera</taxon>
    </lineage>
</organism>
<dbReference type="InterPro" id="IPR046335">
    <property type="entry name" value="LacI/GalR-like_sensor"/>
</dbReference>
<proteinExistence type="predicted"/>
<dbReference type="PROSITE" id="PS00041">
    <property type="entry name" value="HTH_ARAC_FAMILY_1"/>
    <property type="match status" value="1"/>
</dbReference>
<sequence>MDLDDQRPRFEGRPSIESDHQAIGRCAAEHLLERGFTRFGFLGYPDFAWSIHCYEGFARAVTEAGHGCVEYRHAQPVSWGHQQLSWEDEVDGVSRWIREESKPLGLMACNDFRGVQAIDACRRAGIAVPEEVAVIGVDNEDLACELAYPPLSSVIPDCKRIGYEAAALLDHLIKGGKAPSMTRRIPPLGVATRQSTDVNAIADADVAECLRFIRVHACDGIRVANVVAHVAVSKSVLQRRFKTILGRTIHEVIATTRLQRIKQLLRETDLSIEEIAYRTGLSHAEYLSTLFRQATGQSPAAYRRQSPTK</sequence>
<dbReference type="CDD" id="cd01543">
    <property type="entry name" value="PBP1_XylR"/>
    <property type="match status" value="1"/>
</dbReference>
<accession>A0AAU7C6D5</accession>
<dbReference type="InterPro" id="IPR018062">
    <property type="entry name" value="HTH_AraC-typ_CS"/>
</dbReference>
<evidence type="ECO:0000313" key="5">
    <source>
        <dbReference type="EMBL" id="XBH00695.1"/>
    </source>
</evidence>
<dbReference type="EMBL" id="CP155447">
    <property type="protein sequence ID" value="XBH00695.1"/>
    <property type="molecule type" value="Genomic_DNA"/>
</dbReference>
<dbReference type="GO" id="GO:0003700">
    <property type="term" value="F:DNA-binding transcription factor activity"/>
    <property type="evidence" value="ECO:0007669"/>
    <property type="project" value="InterPro"/>
</dbReference>
<dbReference type="GO" id="GO:0000976">
    <property type="term" value="F:transcription cis-regulatory region binding"/>
    <property type="evidence" value="ECO:0007669"/>
    <property type="project" value="TreeGrafter"/>
</dbReference>
<dbReference type="SUPFAM" id="SSF53822">
    <property type="entry name" value="Periplasmic binding protein-like I"/>
    <property type="match status" value="1"/>
</dbReference>
<dbReference type="Pfam" id="PF13377">
    <property type="entry name" value="Peripla_BP_3"/>
    <property type="match status" value="1"/>
</dbReference>